<evidence type="ECO:0000313" key="9">
    <source>
        <dbReference type="EMBL" id="XBO42141.1"/>
    </source>
</evidence>
<dbReference type="InterPro" id="IPR035906">
    <property type="entry name" value="MetI-like_sf"/>
</dbReference>
<evidence type="ECO:0000256" key="1">
    <source>
        <dbReference type="ARBA" id="ARBA00004651"/>
    </source>
</evidence>
<accession>A0AAU7JPK9</accession>
<dbReference type="InterPro" id="IPR000515">
    <property type="entry name" value="MetI-like"/>
</dbReference>
<gene>
    <name evidence="9" type="ORF">ABEG17_11125</name>
</gene>
<proteinExistence type="inferred from homology"/>
<dbReference type="GO" id="GO:0005886">
    <property type="term" value="C:plasma membrane"/>
    <property type="evidence" value="ECO:0007669"/>
    <property type="project" value="UniProtKB-SubCell"/>
</dbReference>
<feature type="transmembrane region" description="Helical" evidence="7">
    <location>
        <begin position="12"/>
        <end position="34"/>
    </location>
</feature>
<feature type="transmembrane region" description="Helical" evidence="7">
    <location>
        <begin position="141"/>
        <end position="163"/>
    </location>
</feature>
<dbReference type="PANTHER" id="PTHR43744:SF12">
    <property type="entry name" value="ABC TRANSPORTER PERMEASE PROTEIN MG189-RELATED"/>
    <property type="match status" value="1"/>
</dbReference>
<keyword evidence="5 7" id="KW-1133">Transmembrane helix</keyword>
<reference evidence="9" key="1">
    <citation type="submission" date="2024-05" db="EMBL/GenBank/DDBJ databases">
        <authorList>
            <person name="Kim S."/>
            <person name="Heo J."/>
            <person name="Choi H."/>
            <person name="Choi Y."/>
            <person name="Kwon S.-W."/>
            <person name="Kim Y."/>
        </authorList>
    </citation>
    <scope>NUCLEOTIDE SEQUENCE</scope>
    <source>
        <strain evidence="9">KACC 23699</strain>
    </source>
</reference>
<evidence type="ECO:0000256" key="7">
    <source>
        <dbReference type="RuleBase" id="RU363032"/>
    </source>
</evidence>
<protein>
    <submittedName>
        <fullName evidence="9">Carbohydrate ABC transporter permease</fullName>
    </submittedName>
</protein>
<dbReference type="SUPFAM" id="SSF161098">
    <property type="entry name" value="MetI-like"/>
    <property type="match status" value="1"/>
</dbReference>
<dbReference type="CDD" id="cd06261">
    <property type="entry name" value="TM_PBP2"/>
    <property type="match status" value="1"/>
</dbReference>
<keyword evidence="3" id="KW-1003">Cell membrane</keyword>
<comment type="similarity">
    <text evidence="7">Belongs to the binding-protein-dependent transport system permease family.</text>
</comment>
<evidence type="ECO:0000259" key="8">
    <source>
        <dbReference type="PROSITE" id="PS50928"/>
    </source>
</evidence>
<dbReference type="RefSeq" id="WP_406829544.1">
    <property type="nucleotide sequence ID" value="NZ_CP157483.1"/>
</dbReference>
<dbReference type="PROSITE" id="PS50928">
    <property type="entry name" value="ABC_TM1"/>
    <property type="match status" value="1"/>
</dbReference>
<organism evidence="9">
    <name type="scientific">Pedococcus sp. KACC 23699</name>
    <dbReference type="NCBI Taxonomy" id="3149228"/>
    <lineage>
        <taxon>Bacteria</taxon>
        <taxon>Bacillati</taxon>
        <taxon>Actinomycetota</taxon>
        <taxon>Actinomycetes</taxon>
        <taxon>Micrococcales</taxon>
        <taxon>Intrasporangiaceae</taxon>
        <taxon>Pedococcus</taxon>
    </lineage>
</organism>
<evidence type="ECO:0000256" key="6">
    <source>
        <dbReference type="ARBA" id="ARBA00023136"/>
    </source>
</evidence>
<evidence type="ECO:0000256" key="3">
    <source>
        <dbReference type="ARBA" id="ARBA00022475"/>
    </source>
</evidence>
<keyword evidence="6 7" id="KW-0472">Membrane</keyword>
<dbReference type="AlphaFoldDB" id="A0AAU7JPK9"/>
<feature type="transmembrane region" description="Helical" evidence="7">
    <location>
        <begin position="109"/>
        <end position="129"/>
    </location>
</feature>
<comment type="subcellular location">
    <subcellularLocation>
        <location evidence="1 7">Cell membrane</location>
        <topology evidence="1 7">Multi-pass membrane protein</topology>
    </subcellularLocation>
</comment>
<feature type="transmembrane region" description="Helical" evidence="7">
    <location>
        <begin position="76"/>
        <end position="97"/>
    </location>
</feature>
<name>A0AAU7JPK9_9MICO</name>
<feature type="domain" description="ABC transmembrane type-1" evidence="8">
    <location>
        <begin position="72"/>
        <end position="263"/>
    </location>
</feature>
<dbReference type="PANTHER" id="PTHR43744">
    <property type="entry name" value="ABC TRANSPORTER PERMEASE PROTEIN MG189-RELATED-RELATED"/>
    <property type="match status" value="1"/>
</dbReference>
<evidence type="ECO:0000256" key="5">
    <source>
        <dbReference type="ARBA" id="ARBA00022989"/>
    </source>
</evidence>
<feature type="transmembrane region" description="Helical" evidence="7">
    <location>
        <begin position="184"/>
        <end position="209"/>
    </location>
</feature>
<feature type="transmembrane region" description="Helical" evidence="7">
    <location>
        <begin position="242"/>
        <end position="263"/>
    </location>
</feature>
<dbReference type="GO" id="GO:0055085">
    <property type="term" value="P:transmembrane transport"/>
    <property type="evidence" value="ECO:0007669"/>
    <property type="project" value="InterPro"/>
</dbReference>
<evidence type="ECO:0000256" key="2">
    <source>
        <dbReference type="ARBA" id="ARBA00022448"/>
    </source>
</evidence>
<dbReference type="Pfam" id="PF00528">
    <property type="entry name" value="BPD_transp_1"/>
    <property type="match status" value="1"/>
</dbReference>
<dbReference type="Gene3D" id="1.10.3720.10">
    <property type="entry name" value="MetI-like"/>
    <property type="match status" value="1"/>
</dbReference>
<sequence length="278" mass="30102">MRVSRAERTGNYVILIAFAIFALTPVLTILGAALGPDDAAGAGGGAVSSGILGLHPGNFAKAWDVGHFGSYLRTSLLVSTTVVVISLLFSILAGYALGTMRFRGATVVFYLFLLGIMMPSEAVLVPLYYDLRTLGLTDTLWAVVLPQVAQSVAFGTFWMRAYFRSSSRALVEAARLDGASTWRILWQVLVPLARPAVVTLTVLVFMWTWNEFLIPLVMVVSEDLRTAPLGLAFFQGQYTQGFTLLAAGACIVATPVVLLYVFLQRHFIAGMLEGAVRE</sequence>
<keyword evidence="4 7" id="KW-0812">Transmembrane</keyword>
<keyword evidence="2 7" id="KW-0813">Transport</keyword>
<evidence type="ECO:0000256" key="4">
    <source>
        <dbReference type="ARBA" id="ARBA00022692"/>
    </source>
</evidence>
<dbReference type="EMBL" id="CP157483">
    <property type="protein sequence ID" value="XBO42141.1"/>
    <property type="molecule type" value="Genomic_DNA"/>
</dbReference>